<evidence type="ECO:0000256" key="1">
    <source>
        <dbReference type="SAM" id="Phobius"/>
    </source>
</evidence>
<keyword evidence="1" id="KW-0812">Transmembrane</keyword>
<keyword evidence="1" id="KW-0472">Membrane</keyword>
<dbReference type="Proteomes" id="UP001300012">
    <property type="component" value="Unassembled WGS sequence"/>
</dbReference>
<evidence type="ECO:0008006" key="4">
    <source>
        <dbReference type="Google" id="ProtNLM"/>
    </source>
</evidence>
<keyword evidence="1" id="KW-1133">Transmembrane helix</keyword>
<gene>
    <name evidence="2" type="ORF">NV381_07290</name>
</gene>
<sequence length="63" mass="7236">MKMILFILLLLMYPLFLHWIKISDLRVIPLVIPYALGVLSITIMLTGIAEYVAGKFKNKSDKQ</sequence>
<evidence type="ECO:0000313" key="2">
    <source>
        <dbReference type="EMBL" id="MCR8631004.1"/>
    </source>
</evidence>
<dbReference type="EMBL" id="JANQBD010000004">
    <property type="protein sequence ID" value="MCR8631004.1"/>
    <property type="molecule type" value="Genomic_DNA"/>
</dbReference>
<reference evidence="2 3" key="1">
    <citation type="submission" date="2022-08" db="EMBL/GenBank/DDBJ databases">
        <title>Paenibacillus endoradicis sp. nov., Paenibacillus radicibacter sp. nov and Paenibacillus pararadicis sp. nov., three cold-adapted plant growth-promoting bacteria isolated from root of Larix gmelinii in Great Khingan.</title>
        <authorList>
            <person name="Xue H."/>
        </authorList>
    </citation>
    <scope>NUCLEOTIDE SEQUENCE [LARGE SCALE GENOMIC DNA]</scope>
    <source>
        <strain evidence="2 3">N5-1-1-5</strain>
    </source>
</reference>
<name>A0ABT1YF13_9BACL</name>
<protein>
    <recommendedName>
        <fullName evidence="4">DUF3311 domain-containing protein</fullName>
    </recommendedName>
</protein>
<proteinExistence type="predicted"/>
<accession>A0ABT1YF13</accession>
<evidence type="ECO:0000313" key="3">
    <source>
        <dbReference type="Proteomes" id="UP001300012"/>
    </source>
</evidence>
<organism evidence="2 3">
    <name type="scientific">Paenibacillus radicis</name>
    <name type="common">ex Xue et al. 2023</name>
    <dbReference type="NCBI Taxonomy" id="2972489"/>
    <lineage>
        <taxon>Bacteria</taxon>
        <taxon>Bacillati</taxon>
        <taxon>Bacillota</taxon>
        <taxon>Bacilli</taxon>
        <taxon>Bacillales</taxon>
        <taxon>Paenibacillaceae</taxon>
        <taxon>Paenibacillus</taxon>
    </lineage>
</organism>
<feature type="transmembrane region" description="Helical" evidence="1">
    <location>
        <begin position="27"/>
        <end position="53"/>
    </location>
</feature>
<comment type="caution">
    <text evidence="2">The sequence shown here is derived from an EMBL/GenBank/DDBJ whole genome shotgun (WGS) entry which is preliminary data.</text>
</comment>
<keyword evidence="3" id="KW-1185">Reference proteome</keyword>
<dbReference type="RefSeq" id="WP_258212607.1">
    <property type="nucleotide sequence ID" value="NZ_JANQBD010000004.1"/>
</dbReference>